<sequence>MSEQAELNLTLPTSAVRNTVRKGKEQTSKNSDRPALDATLHEYCDKYYHQLLPIIVEKFHQEKVQQEKLKEVKARLNFEGCSKRNSRFQEVSQHSLSRTPNVRGKHQKGRRSESPRHRKIGKERRDGGVFNRLGARKRMCPHIRKAITRAPGPEKQNHSLRVKTMEEDTGNQDLRSKIQALRRTTCLNHGSFENLQTVAKVERWAMPTWCNMFKSTLTRSARVWFDDLPPESINSYDDLKKAFLANFLQQKKCIKDLVEIHHIKQREGESTEDFVQRFKTESRHVK</sequence>
<reference evidence="3" key="2">
    <citation type="submission" date="2022-01" db="EMBL/GenBank/DDBJ databases">
        <authorList>
            <person name="Yamashiro T."/>
            <person name="Shiraishi A."/>
            <person name="Satake H."/>
            <person name="Nakayama K."/>
        </authorList>
    </citation>
    <scope>NUCLEOTIDE SEQUENCE</scope>
</reference>
<feature type="region of interest" description="Disordered" evidence="1">
    <location>
        <begin position="85"/>
        <end position="126"/>
    </location>
</feature>
<evidence type="ECO:0000313" key="4">
    <source>
        <dbReference type="Proteomes" id="UP001151760"/>
    </source>
</evidence>
<dbReference type="PANTHER" id="PTHR33223:SF11">
    <property type="entry name" value="ELEMENT PROTEIN, PUTATIVE-RELATED"/>
    <property type="match status" value="1"/>
</dbReference>
<dbReference type="Proteomes" id="UP001151760">
    <property type="component" value="Unassembled WGS sequence"/>
</dbReference>
<dbReference type="PANTHER" id="PTHR33223">
    <property type="entry name" value="CCHC-TYPE DOMAIN-CONTAINING PROTEIN"/>
    <property type="match status" value="1"/>
</dbReference>
<evidence type="ECO:0000313" key="3">
    <source>
        <dbReference type="EMBL" id="GJS76876.1"/>
    </source>
</evidence>
<dbReference type="GO" id="GO:0003964">
    <property type="term" value="F:RNA-directed DNA polymerase activity"/>
    <property type="evidence" value="ECO:0007669"/>
    <property type="project" value="UniProtKB-KW"/>
</dbReference>
<keyword evidence="3" id="KW-0548">Nucleotidyltransferase</keyword>
<keyword evidence="4" id="KW-1185">Reference proteome</keyword>
<proteinExistence type="predicted"/>
<feature type="compositionally biased region" description="Polar residues" evidence="1">
    <location>
        <begin position="88"/>
        <end position="100"/>
    </location>
</feature>
<organism evidence="3 4">
    <name type="scientific">Tanacetum coccineum</name>
    <dbReference type="NCBI Taxonomy" id="301880"/>
    <lineage>
        <taxon>Eukaryota</taxon>
        <taxon>Viridiplantae</taxon>
        <taxon>Streptophyta</taxon>
        <taxon>Embryophyta</taxon>
        <taxon>Tracheophyta</taxon>
        <taxon>Spermatophyta</taxon>
        <taxon>Magnoliopsida</taxon>
        <taxon>eudicotyledons</taxon>
        <taxon>Gunneridae</taxon>
        <taxon>Pentapetalae</taxon>
        <taxon>asterids</taxon>
        <taxon>campanulids</taxon>
        <taxon>Asterales</taxon>
        <taxon>Asteraceae</taxon>
        <taxon>Asteroideae</taxon>
        <taxon>Anthemideae</taxon>
        <taxon>Anthemidinae</taxon>
        <taxon>Tanacetum</taxon>
    </lineage>
</organism>
<keyword evidence="3" id="KW-0808">Transferase</keyword>
<keyword evidence="3" id="KW-0695">RNA-directed DNA polymerase</keyword>
<protein>
    <submittedName>
        <fullName evidence="3">Reverse transcriptase domain-containing protein</fullName>
    </submittedName>
</protein>
<feature type="domain" description="Retrotransposon gag" evidence="2">
    <location>
        <begin position="212"/>
        <end position="283"/>
    </location>
</feature>
<comment type="caution">
    <text evidence="3">The sequence shown here is derived from an EMBL/GenBank/DDBJ whole genome shotgun (WGS) entry which is preliminary data.</text>
</comment>
<reference evidence="3" key="1">
    <citation type="journal article" date="2022" name="Int. J. Mol. Sci.">
        <title>Draft Genome of Tanacetum Coccineum: Genomic Comparison of Closely Related Tanacetum-Family Plants.</title>
        <authorList>
            <person name="Yamashiro T."/>
            <person name="Shiraishi A."/>
            <person name="Nakayama K."/>
            <person name="Satake H."/>
        </authorList>
    </citation>
    <scope>NUCLEOTIDE SEQUENCE</scope>
</reference>
<accession>A0ABQ4YIQ1</accession>
<gene>
    <name evidence="3" type="ORF">Tco_0726757</name>
</gene>
<dbReference type="InterPro" id="IPR005162">
    <property type="entry name" value="Retrotrans_gag_dom"/>
</dbReference>
<dbReference type="EMBL" id="BQNB010010408">
    <property type="protein sequence ID" value="GJS76876.1"/>
    <property type="molecule type" value="Genomic_DNA"/>
</dbReference>
<dbReference type="Pfam" id="PF03732">
    <property type="entry name" value="Retrotrans_gag"/>
    <property type="match status" value="1"/>
</dbReference>
<name>A0ABQ4YIQ1_9ASTR</name>
<evidence type="ECO:0000256" key="1">
    <source>
        <dbReference type="SAM" id="MobiDB-lite"/>
    </source>
</evidence>
<evidence type="ECO:0000259" key="2">
    <source>
        <dbReference type="Pfam" id="PF03732"/>
    </source>
</evidence>